<evidence type="ECO:0000256" key="3">
    <source>
        <dbReference type="ARBA" id="ARBA00022803"/>
    </source>
</evidence>
<keyword evidence="5" id="KW-0472">Membrane</keyword>
<evidence type="ECO:0000256" key="5">
    <source>
        <dbReference type="SAM" id="Phobius"/>
    </source>
</evidence>
<gene>
    <name evidence="8" type="ORF">ATSB10_07280</name>
</gene>
<keyword evidence="3 4" id="KW-0802">TPR repeat</keyword>
<dbReference type="Pfam" id="PF23914">
    <property type="entry name" value="TPR_CcmH_CycH"/>
    <property type="match status" value="1"/>
</dbReference>
<evidence type="ECO:0000313" key="9">
    <source>
        <dbReference type="Proteomes" id="UP000077255"/>
    </source>
</evidence>
<dbReference type="RefSeq" id="WP_063670524.1">
    <property type="nucleotide sequence ID" value="NZ_CP014841.1"/>
</dbReference>
<dbReference type="EMBL" id="CP014841">
    <property type="protein sequence ID" value="AND68182.1"/>
    <property type="molecule type" value="Genomic_DNA"/>
</dbReference>
<accession>A0A160MZK5</accession>
<dbReference type="InterPro" id="IPR011990">
    <property type="entry name" value="TPR-like_helical_dom_sf"/>
</dbReference>
<dbReference type="PROSITE" id="PS50005">
    <property type="entry name" value="TPR"/>
    <property type="match status" value="1"/>
</dbReference>
<evidence type="ECO:0000259" key="6">
    <source>
        <dbReference type="Pfam" id="PF23892"/>
    </source>
</evidence>
<feature type="transmembrane region" description="Helical" evidence="5">
    <location>
        <begin position="37"/>
        <end position="57"/>
    </location>
</feature>
<dbReference type="KEGG" id="dtx:ATSB10_07280"/>
<evidence type="ECO:0000256" key="2">
    <source>
        <dbReference type="ARBA" id="ARBA00022748"/>
    </source>
</evidence>
<evidence type="ECO:0000313" key="8">
    <source>
        <dbReference type="EMBL" id="AND68182.1"/>
    </source>
</evidence>
<feature type="repeat" description="TPR" evidence="4">
    <location>
        <begin position="95"/>
        <end position="128"/>
    </location>
</feature>
<evidence type="ECO:0000256" key="1">
    <source>
        <dbReference type="ARBA" id="ARBA00022737"/>
    </source>
</evidence>
<organism evidence="8 9">
    <name type="scientific">Dyella thiooxydans</name>
    <dbReference type="NCBI Taxonomy" id="445710"/>
    <lineage>
        <taxon>Bacteria</taxon>
        <taxon>Pseudomonadati</taxon>
        <taxon>Pseudomonadota</taxon>
        <taxon>Gammaproteobacteria</taxon>
        <taxon>Lysobacterales</taxon>
        <taxon>Rhodanobacteraceae</taxon>
        <taxon>Dyella</taxon>
    </lineage>
</organism>
<protein>
    <submittedName>
        <fullName evidence="8">Uncharacterized protein</fullName>
    </submittedName>
</protein>
<keyword evidence="9" id="KW-1185">Reference proteome</keyword>
<dbReference type="STRING" id="445710.ATSB10_07280"/>
<dbReference type="Proteomes" id="UP000077255">
    <property type="component" value="Chromosome"/>
</dbReference>
<proteinExistence type="predicted"/>
<evidence type="ECO:0000259" key="7">
    <source>
        <dbReference type="Pfam" id="PF23914"/>
    </source>
</evidence>
<feature type="domain" description="Cytochrome c-type biogenesis protein H TPR" evidence="7">
    <location>
        <begin position="74"/>
        <end position="201"/>
    </location>
</feature>
<name>A0A160MZK5_9GAMM</name>
<keyword evidence="5" id="KW-0812">Transmembrane</keyword>
<keyword evidence="2" id="KW-0201">Cytochrome c-type biogenesis</keyword>
<reference evidence="8 9" key="1">
    <citation type="submission" date="2016-02" db="EMBL/GenBank/DDBJ databases">
        <title>Complete genome sequencing and analysis of ATSB10, Dyella thiooxydans isolated from rhizosphere soil of sunflower (Helianthus annuus L.).</title>
        <authorList>
            <person name="Lee Y."/>
            <person name="Hwangbo K."/>
            <person name="Chung H."/>
            <person name="Yoo J."/>
            <person name="Kim K.Y."/>
            <person name="Sa T.M."/>
            <person name="Um Y."/>
            <person name="Madhaiyan M."/>
        </authorList>
    </citation>
    <scope>NUCLEOTIDE SEQUENCE [LARGE SCALE GENOMIC DNA]</scope>
    <source>
        <strain evidence="8 9">ATSB10</strain>
    </source>
</reference>
<evidence type="ECO:0000256" key="4">
    <source>
        <dbReference type="PROSITE-ProRule" id="PRU00339"/>
    </source>
</evidence>
<dbReference type="InterPro" id="IPR051263">
    <property type="entry name" value="C-type_cytochrome_biogenesis"/>
</dbReference>
<sequence length="351" mass="36900">MKILFYIIAAIMIAASLLLLLWPLIRHGRAQGRSRGVFVLALGIAFALPLAAASLYLTVGTPVALDGVAKQAPPMDVNQALTQLRAHLKEAPDDSQGWMLLAQTTATLGQNAEARDAYGQLLRLLPNDPLPMIGWAEADSMARPDHRIDGRARELLLQAVKLAPDNQRALWLLGISDFQLEHFAEAAATWRQLQPLLTPGSSVAKAVAQQIAVADARAGGAPAPAASSNAQAANASAPKLTVQVSLAPALRDKVRPGDTLFVYARAEHGPPMPLAVARLDASRLPATVELTDAMAMAPSVDLSSASSVVVGARISHSGQAIGQPGDLEGTAGVVPTRRHEPVAVVIDKVHP</sequence>
<dbReference type="InterPro" id="IPR019734">
    <property type="entry name" value="TPR_rpt"/>
</dbReference>
<dbReference type="SUPFAM" id="SSF48452">
    <property type="entry name" value="TPR-like"/>
    <property type="match status" value="1"/>
</dbReference>
<dbReference type="AlphaFoldDB" id="A0A160MZK5"/>
<dbReference type="InterPro" id="IPR056412">
    <property type="entry name" value="Ig_CycH"/>
</dbReference>
<feature type="domain" description="Cytochrome c-type biogenesis protein H Ig-like" evidence="6">
    <location>
        <begin position="240"/>
        <end position="347"/>
    </location>
</feature>
<dbReference type="PANTHER" id="PTHR47870">
    <property type="entry name" value="CYTOCHROME C-TYPE BIOGENESIS PROTEIN CCMH"/>
    <property type="match status" value="1"/>
</dbReference>
<dbReference type="InterPro" id="IPR056413">
    <property type="entry name" value="TPR_CcmH_CycH"/>
</dbReference>
<keyword evidence="1" id="KW-0677">Repeat</keyword>
<dbReference type="GO" id="GO:0017004">
    <property type="term" value="P:cytochrome complex assembly"/>
    <property type="evidence" value="ECO:0007669"/>
    <property type="project" value="UniProtKB-KW"/>
</dbReference>
<keyword evidence="5" id="KW-1133">Transmembrane helix</keyword>
<dbReference type="PANTHER" id="PTHR47870:SF1">
    <property type="entry name" value="CYTOCHROME C-TYPE BIOGENESIS PROTEIN CCMH"/>
    <property type="match status" value="1"/>
</dbReference>
<dbReference type="PATRIC" id="fig|445710.3.peg.728"/>
<dbReference type="Gene3D" id="1.25.40.10">
    <property type="entry name" value="Tetratricopeptide repeat domain"/>
    <property type="match status" value="1"/>
</dbReference>
<feature type="transmembrane region" description="Helical" evidence="5">
    <location>
        <begin position="6"/>
        <end position="25"/>
    </location>
</feature>
<dbReference type="Pfam" id="PF23892">
    <property type="entry name" value="Ig_CycH"/>
    <property type="match status" value="1"/>
</dbReference>